<name>A0AAV2SN27_MEGNR</name>
<keyword evidence="1" id="KW-0812">Transmembrane</keyword>
<accession>A0AAV2SN27</accession>
<feature type="non-terminal residue" evidence="2">
    <location>
        <position position="103"/>
    </location>
</feature>
<dbReference type="Proteomes" id="UP001497623">
    <property type="component" value="Unassembled WGS sequence"/>
</dbReference>
<comment type="caution">
    <text evidence="2">The sequence shown here is derived from an EMBL/GenBank/DDBJ whole genome shotgun (WGS) entry which is preliminary data.</text>
</comment>
<dbReference type="EMBL" id="CAXKWB010087530">
    <property type="protein sequence ID" value="CAL4212078.1"/>
    <property type="molecule type" value="Genomic_DNA"/>
</dbReference>
<keyword evidence="1" id="KW-1133">Transmembrane helix</keyword>
<proteinExistence type="predicted"/>
<organism evidence="2 3">
    <name type="scientific">Meganyctiphanes norvegica</name>
    <name type="common">Northern krill</name>
    <name type="synonym">Thysanopoda norvegica</name>
    <dbReference type="NCBI Taxonomy" id="48144"/>
    <lineage>
        <taxon>Eukaryota</taxon>
        <taxon>Metazoa</taxon>
        <taxon>Ecdysozoa</taxon>
        <taxon>Arthropoda</taxon>
        <taxon>Crustacea</taxon>
        <taxon>Multicrustacea</taxon>
        <taxon>Malacostraca</taxon>
        <taxon>Eumalacostraca</taxon>
        <taxon>Eucarida</taxon>
        <taxon>Euphausiacea</taxon>
        <taxon>Euphausiidae</taxon>
        <taxon>Meganyctiphanes</taxon>
    </lineage>
</organism>
<dbReference type="AlphaFoldDB" id="A0AAV2SN27"/>
<evidence type="ECO:0000313" key="2">
    <source>
        <dbReference type="EMBL" id="CAL4212078.1"/>
    </source>
</evidence>
<reference evidence="2 3" key="1">
    <citation type="submission" date="2024-05" db="EMBL/GenBank/DDBJ databases">
        <authorList>
            <person name="Wallberg A."/>
        </authorList>
    </citation>
    <scope>NUCLEOTIDE SEQUENCE [LARGE SCALE GENOMIC DNA]</scope>
</reference>
<feature type="transmembrane region" description="Helical" evidence="1">
    <location>
        <begin position="17"/>
        <end position="38"/>
    </location>
</feature>
<protein>
    <submittedName>
        <fullName evidence="2">Uncharacterized protein</fullName>
    </submittedName>
</protein>
<keyword evidence="1" id="KW-0472">Membrane</keyword>
<evidence type="ECO:0000313" key="3">
    <source>
        <dbReference type="Proteomes" id="UP001497623"/>
    </source>
</evidence>
<evidence type="ECO:0000256" key="1">
    <source>
        <dbReference type="SAM" id="Phobius"/>
    </source>
</evidence>
<sequence>MATAGEDANAVNSMSVLFLRSLVLYSAAVVALAASLSVTGMRPEDGATVGEDAIAVNLRSLTHAMASVEQTWVMVTVRKTADMEKSVLEDVKEAVAPAAEIGQ</sequence>
<gene>
    <name evidence="2" type="ORF">MNOR_LOCUS38445</name>
</gene>
<keyword evidence="3" id="KW-1185">Reference proteome</keyword>